<keyword evidence="2" id="KW-1185">Reference proteome</keyword>
<sequence length="157" mass="18394">MISRSDVPDIFNIFHDGTMTDVHTREGTCTFKVQIPYLANRIKKDHTFFRVSLENASILKFLGWPRKFERKEKEAIFSFDEIFSTNLEILESNEKAESFEVICNIADLDSDFCGGELHLNCSQAIVLDEDGREWTIDDLDILCKEYWNEWSKKNERV</sequence>
<proteinExistence type="predicted"/>
<dbReference type="EMBL" id="JAENIL010000119">
    <property type="protein sequence ID" value="MBK1880683.1"/>
    <property type="molecule type" value="Genomic_DNA"/>
</dbReference>
<evidence type="ECO:0000313" key="1">
    <source>
        <dbReference type="EMBL" id="MBK1880683.1"/>
    </source>
</evidence>
<comment type="caution">
    <text evidence="1">The sequence shown here is derived from an EMBL/GenBank/DDBJ whole genome shotgun (WGS) entry which is preliminary data.</text>
</comment>
<reference evidence="1" key="1">
    <citation type="submission" date="2021-01" db="EMBL/GenBank/DDBJ databases">
        <title>Modified the classification status of verrucomicrobia.</title>
        <authorList>
            <person name="Feng X."/>
        </authorList>
    </citation>
    <scope>NUCLEOTIDE SEQUENCE</scope>
    <source>
        <strain evidence="1">KCTC 13126</strain>
    </source>
</reference>
<dbReference type="AlphaFoldDB" id="A0A934S8B0"/>
<organism evidence="1 2">
    <name type="scientific">Pelagicoccus mobilis</name>
    <dbReference type="NCBI Taxonomy" id="415221"/>
    <lineage>
        <taxon>Bacteria</taxon>
        <taxon>Pseudomonadati</taxon>
        <taxon>Verrucomicrobiota</taxon>
        <taxon>Opitutia</taxon>
        <taxon>Puniceicoccales</taxon>
        <taxon>Pelagicoccaceae</taxon>
        <taxon>Pelagicoccus</taxon>
    </lineage>
</organism>
<name>A0A934S8B0_9BACT</name>
<dbReference type="Proteomes" id="UP000617628">
    <property type="component" value="Unassembled WGS sequence"/>
</dbReference>
<evidence type="ECO:0000313" key="2">
    <source>
        <dbReference type="Proteomes" id="UP000617628"/>
    </source>
</evidence>
<accession>A0A934S8B0</accession>
<protein>
    <submittedName>
        <fullName evidence="1">Uncharacterized protein</fullName>
    </submittedName>
</protein>
<gene>
    <name evidence="1" type="ORF">JIN87_27625</name>
</gene>
<dbReference type="RefSeq" id="WP_200359904.1">
    <property type="nucleotide sequence ID" value="NZ_JAENIL010000119.1"/>
</dbReference>